<dbReference type="EMBL" id="PDEM01000007">
    <property type="protein sequence ID" value="PHZ86473.1"/>
    <property type="molecule type" value="Genomic_DNA"/>
</dbReference>
<protein>
    <submittedName>
        <fullName evidence="1">Uncharacterized protein</fullName>
    </submittedName>
</protein>
<comment type="caution">
    <text evidence="1">The sequence shown here is derived from an EMBL/GenBank/DDBJ whole genome shotgun (WGS) entry which is preliminary data.</text>
</comment>
<sequence length="91" mass="9889">MREAMVSDPRNMVSCRPRARISRSVNTCPRSKSAASCISSTARKSTVFSIGMLSTVQTHQRGFFGMIFSSPVTSATAFRPAGFCGEFTTRS</sequence>
<dbReference type="Proteomes" id="UP000229730">
    <property type="component" value="Unassembled WGS sequence"/>
</dbReference>
<proteinExistence type="predicted"/>
<name>A0A2G4YW37_9PROT</name>
<organism evidence="1 2">
    <name type="scientific">Paremcibacter congregatus</name>
    <dbReference type="NCBI Taxonomy" id="2043170"/>
    <lineage>
        <taxon>Bacteria</taxon>
        <taxon>Pseudomonadati</taxon>
        <taxon>Pseudomonadota</taxon>
        <taxon>Alphaproteobacteria</taxon>
        <taxon>Emcibacterales</taxon>
        <taxon>Emcibacteraceae</taxon>
        <taxon>Paremcibacter</taxon>
    </lineage>
</organism>
<evidence type="ECO:0000313" key="2">
    <source>
        <dbReference type="Proteomes" id="UP000229730"/>
    </source>
</evidence>
<reference evidence="1 2" key="1">
    <citation type="submission" date="2017-10" db="EMBL/GenBank/DDBJ databases">
        <title>Frigbacter circumglobatus gen. nov. sp. nov., isolated from sediment cultured in situ.</title>
        <authorList>
            <person name="Zhao Z."/>
        </authorList>
    </citation>
    <scope>NUCLEOTIDE SEQUENCE [LARGE SCALE GENOMIC DNA]</scope>
    <source>
        <strain evidence="1 2">ZYL</strain>
    </source>
</reference>
<gene>
    <name evidence="1" type="ORF">CRD36_00880</name>
</gene>
<keyword evidence="2" id="KW-1185">Reference proteome</keyword>
<dbReference type="InParanoid" id="A0A2G4YW37"/>
<dbReference type="AlphaFoldDB" id="A0A2G4YW37"/>
<accession>A0A2G4YW37</accession>
<evidence type="ECO:0000313" key="1">
    <source>
        <dbReference type="EMBL" id="PHZ86473.1"/>
    </source>
</evidence>